<dbReference type="GO" id="GO:0008773">
    <property type="term" value="F:[protein-PII] uridylyltransferase activity"/>
    <property type="evidence" value="ECO:0007669"/>
    <property type="project" value="UniProtKB-UniRule"/>
</dbReference>
<dbReference type="Gene3D" id="3.30.460.10">
    <property type="entry name" value="Beta Polymerase, domain 2"/>
    <property type="match status" value="1"/>
</dbReference>
<evidence type="ECO:0000256" key="7">
    <source>
        <dbReference type="ARBA" id="ARBA00047968"/>
    </source>
</evidence>
<gene>
    <name evidence="8 11" type="primary">glnD</name>
    <name evidence="11" type="ORF">E3U44_09495</name>
</gene>
<dbReference type="Pfam" id="PF01966">
    <property type="entry name" value="HD"/>
    <property type="match status" value="1"/>
</dbReference>
<evidence type="ECO:0000313" key="11">
    <source>
        <dbReference type="EMBL" id="QBQ54714.1"/>
    </source>
</evidence>
<comment type="function">
    <text evidence="8">Modifies, by uridylylation and deuridylylation, the PII regulatory proteins (GlnB and homologs), in response to the nitrogen status of the cell that GlnD senses through the glutamine level. Under low glutamine levels, catalyzes the conversion of the PII proteins and UTP to PII-UMP and PPi, while under higher glutamine levels, GlnD hydrolyzes PII-UMP to PII and UMP (deuridylylation). Thus, controls uridylylation state and activity of the PII proteins, and plays an important role in the regulation of nitrogen metabolism.</text>
</comment>
<evidence type="ECO:0000256" key="5">
    <source>
        <dbReference type="ARBA" id="ARBA00022842"/>
    </source>
</evidence>
<keyword evidence="12" id="KW-1185">Reference proteome</keyword>
<dbReference type="RefSeq" id="WP_134357907.1">
    <property type="nucleotide sequence ID" value="NZ_CP038033.1"/>
</dbReference>
<dbReference type="Pfam" id="PF08335">
    <property type="entry name" value="GlnD_UR_UTase"/>
    <property type="match status" value="1"/>
</dbReference>
<evidence type="ECO:0000256" key="1">
    <source>
        <dbReference type="ARBA" id="ARBA00022679"/>
    </source>
</evidence>
<dbReference type="SUPFAM" id="SSF81593">
    <property type="entry name" value="Nucleotidyltransferase substrate binding subunit/domain"/>
    <property type="match status" value="1"/>
</dbReference>
<evidence type="ECO:0000256" key="3">
    <source>
        <dbReference type="ARBA" id="ARBA00022737"/>
    </source>
</evidence>
<dbReference type="PIRSF" id="PIRSF006288">
    <property type="entry name" value="PII_uridyltransf"/>
    <property type="match status" value="1"/>
</dbReference>
<keyword evidence="6 8" id="KW-0511">Multifunctional enzyme</keyword>
<comment type="activity regulation">
    <text evidence="8">Uridylyltransferase (UTase) activity is inhibited by glutamine, while glutamine activates uridylyl-removing (UR) activity.</text>
</comment>
<keyword evidence="4 8" id="KW-0378">Hydrolase</keyword>
<dbReference type="InterPro" id="IPR002912">
    <property type="entry name" value="ACT_dom"/>
</dbReference>
<dbReference type="SUPFAM" id="SSF55021">
    <property type="entry name" value="ACT-like"/>
    <property type="match status" value="1"/>
</dbReference>
<dbReference type="CDD" id="cd00077">
    <property type="entry name" value="HDc"/>
    <property type="match status" value="1"/>
</dbReference>
<dbReference type="GO" id="GO:0006808">
    <property type="term" value="P:regulation of nitrogen utilization"/>
    <property type="evidence" value="ECO:0007669"/>
    <property type="project" value="UniProtKB-UniRule"/>
</dbReference>
<keyword evidence="2 8" id="KW-0548">Nucleotidyltransferase</keyword>
<dbReference type="InterPro" id="IPR003607">
    <property type="entry name" value="HD/PDEase_dom"/>
</dbReference>
<keyword evidence="5 8" id="KW-0460">Magnesium</keyword>
<protein>
    <recommendedName>
        <fullName evidence="8">Bifunctional uridylyltransferase/uridylyl-removing enzyme</fullName>
        <shortName evidence="8">UTase/UR</shortName>
    </recommendedName>
    <alternativeName>
        <fullName evidence="8">Bifunctional [protein-PII] modification enzyme</fullName>
    </alternativeName>
    <alternativeName>
        <fullName evidence="8">Bifunctional nitrogen sensor protein</fullName>
    </alternativeName>
    <domain>
        <recommendedName>
            <fullName evidence="8">[Protein-PII] uridylyltransferase</fullName>
            <shortName evidence="8">PII uridylyltransferase</shortName>
            <shortName evidence="8">UTase</shortName>
            <ecNumber evidence="8">2.7.7.59</ecNumber>
        </recommendedName>
    </domain>
    <domain>
        <recommendedName>
            <fullName evidence="8">[Protein-PII]-UMP uridylyl-removing enzyme</fullName>
            <shortName evidence="8">UR</shortName>
            <ecNumber evidence="8">3.1.4.-</ecNumber>
        </recommendedName>
    </domain>
</protein>
<dbReference type="Proteomes" id="UP000294325">
    <property type="component" value="Chromosome"/>
</dbReference>
<feature type="region of interest" description="Uridylyltransferase" evidence="8">
    <location>
        <begin position="1"/>
        <end position="348"/>
    </location>
</feature>
<dbReference type="GO" id="GO:0008893">
    <property type="term" value="F:guanosine-3',5'-bis(diphosphate) 3'-diphosphatase activity"/>
    <property type="evidence" value="ECO:0007669"/>
    <property type="project" value="UniProtKB-EC"/>
</dbReference>
<dbReference type="InterPro" id="IPR043519">
    <property type="entry name" value="NT_sf"/>
</dbReference>
<dbReference type="FunFam" id="1.10.3090.10:FF:000005">
    <property type="entry name" value="Bifunctional uridylyltransferase/uridylyl-removing enzyme"/>
    <property type="match status" value="1"/>
</dbReference>
<dbReference type="NCBIfam" id="TIGR01693">
    <property type="entry name" value="UTase_glnD"/>
    <property type="match status" value="1"/>
</dbReference>
<dbReference type="CDD" id="cd04900">
    <property type="entry name" value="ACT_UUR-like_1"/>
    <property type="match status" value="1"/>
</dbReference>
<dbReference type="OrthoDB" id="9758038at2"/>
<reference evidence="11 12" key="1">
    <citation type="submission" date="2019-03" db="EMBL/GenBank/DDBJ databases">
        <title>The genome sequence of Nitrosococcus wardiae strain D1FHST reveals the archetypal metabolic capacity of ammonia-oxidizing Gammaproteobacteria.</title>
        <authorList>
            <person name="Wang L."/>
            <person name="Lim C.K."/>
            <person name="Hanson T.E."/>
            <person name="Dang H."/>
            <person name="Klotz M.G."/>
        </authorList>
    </citation>
    <scope>NUCLEOTIDE SEQUENCE [LARGE SCALE GENOMIC DNA]</scope>
    <source>
        <strain evidence="11 12">D1FHS</strain>
    </source>
</reference>
<dbReference type="SMART" id="SM00471">
    <property type="entry name" value="HDc"/>
    <property type="match status" value="1"/>
</dbReference>
<dbReference type="EMBL" id="CP038033">
    <property type="protein sequence ID" value="QBQ54714.1"/>
    <property type="molecule type" value="Genomic_DNA"/>
</dbReference>
<dbReference type="HAMAP" id="MF_00277">
    <property type="entry name" value="PII_uridylyl_transf"/>
    <property type="match status" value="1"/>
</dbReference>
<evidence type="ECO:0000256" key="8">
    <source>
        <dbReference type="HAMAP-Rule" id="MF_00277"/>
    </source>
</evidence>
<feature type="domain" description="HD" evidence="10">
    <location>
        <begin position="467"/>
        <end position="587"/>
    </location>
</feature>
<accession>A0A4P7BZT3</accession>
<comment type="caution">
    <text evidence="8">Lacks conserved residue(s) required for the propagation of feature annotation.</text>
</comment>
<comment type="catalytic activity">
    <reaction evidence="8">
        <text>[protein-PII]-L-tyrosine + UTP = [protein-PII]-uridylyl-L-tyrosine + diphosphate</text>
        <dbReference type="Rhea" id="RHEA:13673"/>
        <dbReference type="Rhea" id="RHEA-COMP:12147"/>
        <dbReference type="Rhea" id="RHEA-COMP:12148"/>
        <dbReference type="ChEBI" id="CHEBI:33019"/>
        <dbReference type="ChEBI" id="CHEBI:46398"/>
        <dbReference type="ChEBI" id="CHEBI:46858"/>
        <dbReference type="ChEBI" id="CHEBI:90602"/>
        <dbReference type="EC" id="2.7.7.59"/>
    </reaction>
</comment>
<dbReference type="CDD" id="cd04899">
    <property type="entry name" value="ACT_ACR-UUR-like_2"/>
    <property type="match status" value="1"/>
</dbReference>
<dbReference type="KEGG" id="nwr:E3U44_09495"/>
<dbReference type="InterPro" id="IPR002934">
    <property type="entry name" value="Polymerase_NTP_transf_dom"/>
</dbReference>
<dbReference type="Pfam" id="PF01909">
    <property type="entry name" value="NTP_transf_2"/>
    <property type="match status" value="1"/>
</dbReference>
<keyword evidence="1 8" id="KW-0808">Transferase</keyword>
<evidence type="ECO:0000256" key="4">
    <source>
        <dbReference type="ARBA" id="ARBA00022801"/>
    </source>
</evidence>
<name>A0A4P7BZT3_9GAMM</name>
<evidence type="ECO:0000259" key="9">
    <source>
        <dbReference type="PROSITE" id="PS51671"/>
    </source>
</evidence>
<dbReference type="AlphaFoldDB" id="A0A4P7BZT3"/>
<dbReference type="InterPro" id="IPR010043">
    <property type="entry name" value="UTase/UR"/>
</dbReference>
<dbReference type="InterPro" id="IPR006674">
    <property type="entry name" value="HD_domain"/>
</dbReference>
<evidence type="ECO:0000256" key="6">
    <source>
        <dbReference type="ARBA" id="ARBA00023268"/>
    </source>
</evidence>
<dbReference type="PROSITE" id="PS51671">
    <property type="entry name" value="ACT"/>
    <property type="match status" value="2"/>
</dbReference>
<comment type="similarity">
    <text evidence="8">Belongs to the GlnD family.</text>
</comment>
<dbReference type="EC" id="2.7.7.59" evidence="8"/>
<comment type="catalytic activity">
    <reaction evidence="7">
        <text>guanosine 3',5'-bis(diphosphate) + H2O = GDP + diphosphate + H(+)</text>
        <dbReference type="Rhea" id="RHEA:14253"/>
        <dbReference type="ChEBI" id="CHEBI:15377"/>
        <dbReference type="ChEBI" id="CHEBI:15378"/>
        <dbReference type="ChEBI" id="CHEBI:33019"/>
        <dbReference type="ChEBI" id="CHEBI:58189"/>
        <dbReference type="ChEBI" id="CHEBI:77828"/>
        <dbReference type="EC" id="3.1.7.2"/>
    </reaction>
</comment>
<feature type="domain" description="ACT" evidence="9">
    <location>
        <begin position="714"/>
        <end position="794"/>
    </location>
</feature>
<dbReference type="SUPFAM" id="SSF109604">
    <property type="entry name" value="HD-domain/PDEase-like"/>
    <property type="match status" value="1"/>
</dbReference>
<keyword evidence="3" id="KW-0677">Repeat</keyword>
<dbReference type="PANTHER" id="PTHR47320">
    <property type="entry name" value="BIFUNCTIONAL URIDYLYLTRANSFERASE/URIDYLYL-REMOVING ENZYME"/>
    <property type="match status" value="1"/>
</dbReference>
<comment type="cofactor">
    <cofactor evidence="8">
        <name>Mg(2+)</name>
        <dbReference type="ChEBI" id="CHEBI:18420"/>
    </cofactor>
</comment>
<dbReference type="InterPro" id="IPR013546">
    <property type="entry name" value="PII_UdlTrfase/GS_AdlTrfase"/>
</dbReference>
<dbReference type="GO" id="GO:0008081">
    <property type="term" value="F:phosphoric diester hydrolase activity"/>
    <property type="evidence" value="ECO:0007669"/>
    <property type="project" value="UniProtKB-UniRule"/>
</dbReference>
<evidence type="ECO:0000256" key="2">
    <source>
        <dbReference type="ARBA" id="ARBA00022695"/>
    </source>
</evidence>
<evidence type="ECO:0000259" key="10">
    <source>
        <dbReference type="PROSITE" id="PS51831"/>
    </source>
</evidence>
<proteinExistence type="inferred from homology"/>
<organism evidence="11 12">
    <name type="scientific">Nitrosococcus wardiae</name>
    <dbReference type="NCBI Taxonomy" id="1814290"/>
    <lineage>
        <taxon>Bacteria</taxon>
        <taxon>Pseudomonadati</taxon>
        <taxon>Pseudomonadota</taxon>
        <taxon>Gammaproteobacteria</taxon>
        <taxon>Chromatiales</taxon>
        <taxon>Chromatiaceae</taxon>
        <taxon>Nitrosococcus</taxon>
    </lineage>
</organism>
<dbReference type="Gene3D" id="1.10.3210.10">
    <property type="entry name" value="Hypothetical protein af1432"/>
    <property type="match status" value="1"/>
</dbReference>
<dbReference type="EC" id="3.1.4.-" evidence="8"/>
<feature type="domain" description="ACT" evidence="9">
    <location>
        <begin position="825"/>
        <end position="895"/>
    </location>
</feature>
<dbReference type="PROSITE" id="PS51831">
    <property type="entry name" value="HD"/>
    <property type="match status" value="1"/>
</dbReference>
<sequence length="895" mass="103606">MPNLTGNRSQSHVLFDPAAFADWVGTSENPLPLLRSFFKDGIETLKQRFLVGIPATELLPLHAWLVDQILVQACRLHTKECAEQVALVAVGGYGRGTLHPYSDIDILLLLADETDSALQETIGHFISFLWDIGLEVGHSVRTVEECQEAARKDLVFITSLMEARLLFGPEHLFKTLQAAIAPEQMWGSRQFFLAKRTEQATRHHRYHDTAYNLEPNIKEGPGGLRDIQMIQWVSKRYFNTWSFDSLLQHGFLTPSERKDLLESQDFFWQLRYGLHTLTGRKEDRLLFDHQIALAKQLGYRAQGPHLAVEQLMKDYYRTVGNIGRLNEMLLQLFEEEILLVDEKVDIRPINKRFQTRNKFLEITDSRVFKHTPSALLEVFLLLQRHPELKGVRASTIRLIREHCYLIDENFRAEQSNRDLFMEIIRQPRGITHEFRRMNKYGVLGAYLPAFGKIVGQMQYDMFHAYTVDEHTLFLIRNLRRFALPQYAHEFPLCSEVFQRIPKPELLYLAGLFHDIAKGRGGDHSELGAQDALEFCLHHGLSHYDSRFVAWLVSHHLLMSMTAQRQDINDPEVVREFAIKVSDEMHLNHLYLLTVADIRATNPNLWNSWKDALLSKLYTATHQALRRGLEHPIDKAERIRDVQDEARQALLKNGWTEQKLDALWRQIDADYFLRHTPNEICWHIEALDQEEPSNGAPRVLVRPHNRKADTADTMEVFIYARAHALTFTVTTGTMAQLDLDVLDARIITTCHGFVLESFIVREATAANTKIDLEFRLREIQETLTQRLTQPDQVPSHRSRFIPRRLKVFKFPTRITFTEDCRNCCTVMELTTNNWPGLLSRISQALANCQVQLVNAKITTLGTQVVDVFFICNQQDQPLTPQQQQQLENTIHTYLER</sequence>
<dbReference type="PANTHER" id="PTHR47320:SF1">
    <property type="entry name" value="BIFUNCTIONAL URIDYLYLTRANSFERASE_URIDYLYL-REMOVING ENZYME"/>
    <property type="match status" value="1"/>
</dbReference>
<evidence type="ECO:0000313" key="12">
    <source>
        <dbReference type="Proteomes" id="UP000294325"/>
    </source>
</evidence>
<dbReference type="SUPFAM" id="SSF81301">
    <property type="entry name" value="Nucleotidyltransferase"/>
    <property type="match status" value="1"/>
</dbReference>
<comment type="catalytic activity">
    <reaction evidence="8">
        <text>[protein-PII]-uridylyl-L-tyrosine + H2O = [protein-PII]-L-tyrosine + UMP + H(+)</text>
        <dbReference type="Rhea" id="RHEA:48600"/>
        <dbReference type="Rhea" id="RHEA-COMP:12147"/>
        <dbReference type="Rhea" id="RHEA-COMP:12148"/>
        <dbReference type="ChEBI" id="CHEBI:15377"/>
        <dbReference type="ChEBI" id="CHEBI:15378"/>
        <dbReference type="ChEBI" id="CHEBI:46858"/>
        <dbReference type="ChEBI" id="CHEBI:57865"/>
        <dbReference type="ChEBI" id="CHEBI:90602"/>
    </reaction>
</comment>
<comment type="domain">
    <text evidence="8">Has four distinct domains: an N-terminal nucleotidyltransferase (NT) domain responsible for UTase activity, a central HD domain that encodes UR activity, and two C-terminal ACT domains that seem to have a role in glutamine sensing.</text>
</comment>
<dbReference type="CDD" id="cd05401">
    <property type="entry name" value="NT_GlnE_GlnD_like"/>
    <property type="match status" value="1"/>
</dbReference>
<dbReference type="InterPro" id="IPR045865">
    <property type="entry name" value="ACT-like_dom_sf"/>
</dbReference>